<dbReference type="OrthoDB" id="9803188at2"/>
<dbReference type="Proteomes" id="UP000199427">
    <property type="component" value="Unassembled WGS sequence"/>
</dbReference>
<dbReference type="PROSITE" id="PS51898">
    <property type="entry name" value="TYR_RECOMBINASE"/>
    <property type="match status" value="1"/>
</dbReference>
<protein>
    <submittedName>
        <fullName evidence="3">Phage integrase family protein</fullName>
    </submittedName>
</protein>
<evidence type="ECO:0000259" key="2">
    <source>
        <dbReference type="PROSITE" id="PS51898"/>
    </source>
</evidence>
<dbReference type="GO" id="GO:0015074">
    <property type="term" value="P:DNA integration"/>
    <property type="evidence" value="ECO:0007669"/>
    <property type="project" value="InterPro"/>
</dbReference>
<dbReference type="Gene3D" id="1.10.443.10">
    <property type="entry name" value="Intergrase catalytic core"/>
    <property type="match status" value="1"/>
</dbReference>
<keyword evidence="4" id="KW-1185">Reference proteome</keyword>
<dbReference type="RefSeq" id="WP_091772737.1">
    <property type="nucleotide sequence ID" value="NZ_FOES01000004.1"/>
</dbReference>
<dbReference type="SUPFAM" id="SSF56349">
    <property type="entry name" value="DNA breaking-rejoining enzymes"/>
    <property type="match status" value="1"/>
</dbReference>
<evidence type="ECO:0000313" key="3">
    <source>
        <dbReference type="EMBL" id="SEP95067.1"/>
    </source>
</evidence>
<accession>A0A1H9C291</accession>
<dbReference type="EMBL" id="FOES01000004">
    <property type="protein sequence ID" value="SEP95067.1"/>
    <property type="molecule type" value="Genomic_DNA"/>
</dbReference>
<dbReference type="GO" id="GO:0006310">
    <property type="term" value="P:DNA recombination"/>
    <property type="evidence" value="ECO:0007669"/>
    <property type="project" value="UniProtKB-KW"/>
</dbReference>
<keyword evidence="1" id="KW-0233">DNA recombination</keyword>
<dbReference type="InterPro" id="IPR002104">
    <property type="entry name" value="Integrase_catalytic"/>
</dbReference>
<gene>
    <name evidence="3" type="ORF">SAMN05216362_104158</name>
</gene>
<dbReference type="Pfam" id="PF00589">
    <property type="entry name" value="Phage_integrase"/>
    <property type="match status" value="1"/>
</dbReference>
<organism evidence="3 4">
    <name type="scientific">Piscibacillus halophilus</name>
    <dbReference type="NCBI Taxonomy" id="571933"/>
    <lineage>
        <taxon>Bacteria</taxon>
        <taxon>Bacillati</taxon>
        <taxon>Bacillota</taxon>
        <taxon>Bacilli</taxon>
        <taxon>Bacillales</taxon>
        <taxon>Bacillaceae</taxon>
        <taxon>Piscibacillus</taxon>
    </lineage>
</organism>
<dbReference type="STRING" id="571933.SAMN05216362_104158"/>
<dbReference type="InterPro" id="IPR013762">
    <property type="entry name" value="Integrase-like_cat_sf"/>
</dbReference>
<dbReference type="AlphaFoldDB" id="A0A1H9C291"/>
<feature type="domain" description="Tyr recombinase" evidence="2">
    <location>
        <begin position="1"/>
        <end position="157"/>
    </location>
</feature>
<evidence type="ECO:0000256" key="1">
    <source>
        <dbReference type="ARBA" id="ARBA00023172"/>
    </source>
</evidence>
<sequence>MIEKEGKFAVHFEQAIAEEPGKGLVIKSVKNNVSGYVAIPEDLANMLKEHIKEKRRHKFNLQNQWYDPNKVFLFSNEIGKPIRPDSISQWWIRFKKRNNLGNIRFHDLRHLSVTFLIHKGLPIKTISDRARHTNIRTTMNLYGHIIVEIDELAAEHFSIFFDQKMQIKKFCPKNLFSLL</sequence>
<name>A0A1H9C291_9BACI</name>
<dbReference type="InterPro" id="IPR011010">
    <property type="entry name" value="DNA_brk_join_enz"/>
</dbReference>
<reference evidence="3 4" key="1">
    <citation type="submission" date="2016-10" db="EMBL/GenBank/DDBJ databases">
        <authorList>
            <person name="de Groot N.N."/>
        </authorList>
    </citation>
    <scope>NUCLEOTIDE SEQUENCE [LARGE SCALE GENOMIC DNA]</scope>
    <source>
        <strain evidence="3 4">DSM 21633</strain>
    </source>
</reference>
<proteinExistence type="predicted"/>
<evidence type="ECO:0000313" key="4">
    <source>
        <dbReference type="Proteomes" id="UP000199427"/>
    </source>
</evidence>
<dbReference type="GO" id="GO:0003677">
    <property type="term" value="F:DNA binding"/>
    <property type="evidence" value="ECO:0007669"/>
    <property type="project" value="InterPro"/>
</dbReference>